<keyword evidence="2 8" id="KW-0813">Transport</keyword>
<dbReference type="PRINTS" id="PR00125">
    <property type="entry name" value="ATPASEDELTA"/>
</dbReference>
<evidence type="ECO:0000256" key="5">
    <source>
        <dbReference type="ARBA" id="ARBA00023136"/>
    </source>
</evidence>
<comment type="function">
    <text evidence="8">F(1)F(0) ATP synthase produces ATP from ADP in the presence of a proton or sodium gradient. F-type ATPases consist of two structural domains, F(1) containing the extramembraneous catalytic core and F(0) containing the membrane proton channel, linked together by a central stalk and a peripheral stalk. During catalysis, ATP synthesis in the catalytic domain of F(1) is coupled via a rotary mechanism of the central stalk subunits to proton translocation.</text>
</comment>
<protein>
    <recommendedName>
        <fullName evidence="8">ATP synthase subunit delta</fullName>
    </recommendedName>
    <alternativeName>
        <fullName evidence="8">ATP synthase F(1) sector subunit delta</fullName>
    </alternativeName>
    <alternativeName>
        <fullName evidence="8">F-type ATPase subunit delta</fullName>
        <shortName evidence="8">F-ATPase subunit delta</shortName>
    </alternativeName>
</protein>
<accession>A0ABS1ECG1</accession>
<dbReference type="NCBIfam" id="NF004402">
    <property type="entry name" value="PRK05758.2-2"/>
    <property type="match status" value="1"/>
</dbReference>
<evidence type="ECO:0000313" key="9">
    <source>
        <dbReference type="EMBL" id="MBK1780738.1"/>
    </source>
</evidence>
<dbReference type="HAMAP" id="MF_01416">
    <property type="entry name" value="ATP_synth_delta_bact"/>
    <property type="match status" value="1"/>
</dbReference>
<evidence type="ECO:0000256" key="7">
    <source>
        <dbReference type="ARBA" id="ARBA00023310"/>
    </source>
</evidence>
<keyword evidence="4 8" id="KW-0406">Ion transport</keyword>
<dbReference type="SUPFAM" id="SSF47928">
    <property type="entry name" value="N-terminal domain of the delta subunit of the F1F0-ATP synthase"/>
    <property type="match status" value="1"/>
</dbReference>
<evidence type="ECO:0000256" key="8">
    <source>
        <dbReference type="HAMAP-Rule" id="MF_01416"/>
    </source>
</evidence>
<comment type="similarity">
    <text evidence="8">Belongs to the ATPase delta chain family.</text>
</comment>
<name>A0ABS1ECG1_9BURK</name>
<reference evidence="9 10" key="1">
    <citation type="submission" date="2020-12" db="EMBL/GenBank/DDBJ databases">
        <authorList>
            <person name="Lu T."/>
            <person name="Wang Q."/>
            <person name="Han X."/>
        </authorList>
    </citation>
    <scope>NUCLEOTIDE SEQUENCE [LARGE SCALE GENOMIC DNA]</scope>
    <source>
        <strain evidence="9 10">WQ 585</strain>
    </source>
</reference>
<comment type="subcellular location">
    <subcellularLocation>
        <location evidence="8">Cell membrane</location>
        <topology evidence="8">Peripheral membrane protein</topology>
    </subcellularLocation>
    <subcellularLocation>
        <location evidence="1">Membrane</location>
    </subcellularLocation>
</comment>
<dbReference type="InterPro" id="IPR026015">
    <property type="entry name" value="ATP_synth_OSCP/delta_N_sf"/>
</dbReference>
<proteinExistence type="inferred from homology"/>
<comment type="function">
    <text evidence="8">This protein is part of the stalk that links CF(0) to CF(1). It either transmits conformational changes from CF(0) to CF(1) or is implicated in proton conduction.</text>
</comment>
<comment type="caution">
    <text evidence="9">The sequence shown here is derived from an EMBL/GenBank/DDBJ whole genome shotgun (WGS) entry which is preliminary data.</text>
</comment>
<evidence type="ECO:0000256" key="6">
    <source>
        <dbReference type="ARBA" id="ARBA00023196"/>
    </source>
</evidence>
<keyword evidence="7 8" id="KW-0066">ATP synthesis</keyword>
<dbReference type="Gene3D" id="1.10.520.20">
    <property type="entry name" value="N-terminal domain of the delta subunit of the F1F0-ATP synthase"/>
    <property type="match status" value="1"/>
</dbReference>
<keyword evidence="10" id="KW-1185">Reference proteome</keyword>
<evidence type="ECO:0000256" key="3">
    <source>
        <dbReference type="ARBA" id="ARBA00022781"/>
    </source>
</evidence>
<keyword evidence="3 8" id="KW-0375">Hydrogen ion transport</keyword>
<organism evidence="9 10">
    <name type="scientific">Advenella mandrilli</name>
    <dbReference type="NCBI Taxonomy" id="2800330"/>
    <lineage>
        <taxon>Bacteria</taxon>
        <taxon>Pseudomonadati</taxon>
        <taxon>Pseudomonadota</taxon>
        <taxon>Betaproteobacteria</taxon>
        <taxon>Burkholderiales</taxon>
        <taxon>Alcaligenaceae</taxon>
    </lineage>
</organism>
<dbReference type="Proteomes" id="UP000635316">
    <property type="component" value="Unassembled WGS sequence"/>
</dbReference>
<gene>
    <name evidence="8" type="primary">atpH</name>
    <name evidence="9" type="ORF">JHL22_05850</name>
</gene>
<evidence type="ECO:0000256" key="4">
    <source>
        <dbReference type="ARBA" id="ARBA00023065"/>
    </source>
</evidence>
<evidence type="ECO:0000256" key="1">
    <source>
        <dbReference type="ARBA" id="ARBA00004370"/>
    </source>
</evidence>
<keyword evidence="5 8" id="KW-0472">Membrane</keyword>
<dbReference type="EMBL" id="JAENGP010000005">
    <property type="protein sequence ID" value="MBK1780738.1"/>
    <property type="molecule type" value="Genomic_DNA"/>
</dbReference>
<evidence type="ECO:0000313" key="10">
    <source>
        <dbReference type="Proteomes" id="UP000635316"/>
    </source>
</evidence>
<dbReference type="Pfam" id="PF00213">
    <property type="entry name" value="OSCP"/>
    <property type="match status" value="1"/>
</dbReference>
<dbReference type="RefSeq" id="WP_200234935.1">
    <property type="nucleotide sequence ID" value="NZ_JAENGP010000005.1"/>
</dbReference>
<evidence type="ECO:0000256" key="2">
    <source>
        <dbReference type="ARBA" id="ARBA00022448"/>
    </source>
</evidence>
<sequence length="180" mass="19648">MAELSTIARPYAEALFAAAKKDQGGLAAWSTAVSELAQVSNVPDVLKAMSDPRLSKDQRKQLFPALVKSPLSQEMRNFINLLVDNDRLMLLPEIAEQFKELKNRHEGSASAEIASAFELSDEQIQELLVGLEKKFGFKLKPVVTVDKSLIGGVRVTVGDQVLDTSVQAQLARLRDTLAAA</sequence>
<dbReference type="NCBIfam" id="TIGR01145">
    <property type="entry name" value="ATP_synt_delta"/>
    <property type="match status" value="1"/>
</dbReference>
<dbReference type="PANTHER" id="PTHR11910">
    <property type="entry name" value="ATP SYNTHASE DELTA CHAIN"/>
    <property type="match status" value="1"/>
</dbReference>
<dbReference type="InterPro" id="IPR000711">
    <property type="entry name" value="ATPase_OSCP/dsu"/>
</dbReference>
<keyword evidence="6 8" id="KW-0139">CF(1)</keyword>
<keyword evidence="8" id="KW-1003">Cell membrane</keyword>